<organism evidence="1 2">
    <name type="scientific">Dipteronia dyeriana</name>
    <dbReference type="NCBI Taxonomy" id="168575"/>
    <lineage>
        <taxon>Eukaryota</taxon>
        <taxon>Viridiplantae</taxon>
        <taxon>Streptophyta</taxon>
        <taxon>Embryophyta</taxon>
        <taxon>Tracheophyta</taxon>
        <taxon>Spermatophyta</taxon>
        <taxon>Magnoliopsida</taxon>
        <taxon>eudicotyledons</taxon>
        <taxon>Gunneridae</taxon>
        <taxon>Pentapetalae</taxon>
        <taxon>rosids</taxon>
        <taxon>malvids</taxon>
        <taxon>Sapindales</taxon>
        <taxon>Sapindaceae</taxon>
        <taxon>Hippocastanoideae</taxon>
        <taxon>Acereae</taxon>
        <taxon>Dipteronia</taxon>
    </lineage>
</organism>
<protein>
    <submittedName>
        <fullName evidence="1">Uncharacterized protein</fullName>
    </submittedName>
</protein>
<evidence type="ECO:0000313" key="2">
    <source>
        <dbReference type="Proteomes" id="UP001280121"/>
    </source>
</evidence>
<accession>A0AAD9XAG2</accession>
<gene>
    <name evidence="1" type="ORF">Ddye_008764</name>
</gene>
<dbReference type="AlphaFoldDB" id="A0AAD9XAG2"/>
<dbReference type="Proteomes" id="UP001280121">
    <property type="component" value="Unassembled WGS sequence"/>
</dbReference>
<proteinExistence type="predicted"/>
<sequence>MLLEFEVSRAIDLKRALTPLTILAQTATSINSIDAVTLLGTILDRCAIAVLRISSTEVDHFLCHEGDVAGFDLVMLYRYLYFFSNVNLPVTVAVVEDDGGKLTAMMPNIGFTPYTSLSMGLIQPNAEHINFSYRDENTM</sequence>
<comment type="caution">
    <text evidence="1">The sequence shown here is derived from an EMBL/GenBank/DDBJ whole genome shotgun (WGS) entry which is preliminary data.</text>
</comment>
<reference evidence="1" key="1">
    <citation type="journal article" date="2023" name="Plant J.">
        <title>Genome sequences and population genomics provide insights into the demographic history, inbreeding, and mutation load of two 'living fossil' tree species of Dipteronia.</title>
        <authorList>
            <person name="Feng Y."/>
            <person name="Comes H.P."/>
            <person name="Chen J."/>
            <person name="Zhu S."/>
            <person name="Lu R."/>
            <person name="Zhang X."/>
            <person name="Li P."/>
            <person name="Qiu J."/>
            <person name="Olsen K.M."/>
            <person name="Qiu Y."/>
        </authorList>
    </citation>
    <scope>NUCLEOTIDE SEQUENCE</scope>
    <source>
        <strain evidence="1">KIB01</strain>
    </source>
</reference>
<dbReference type="EMBL" id="JANJYI010000003">
    <property type="protein sequence ID" value="KAK2655712.1"/>
    <property type="molecule type" value="Genomic_DNA"/>
</dbReference>
<evidence type="ECO:0000313" key="1">
    <source>
        <dbReference type="EMBL" id="KAK2655712.1"/>
    </source>
</evidence>
<keyword evidence="2" id="KW-1185">Reference proteome</keyword>
<name>A0AAD9XAG2_9ROSI</name>